<dbReference type="Pfam" id="PF07587">
    <property type="entry name" value="PSD1"/>
    <property type="match status" value="1"/>
</dbReference>
<dbReference type="PANTHER" id="PTHR35889">
    <property type="entry name" value="CYCLOINULO-OLIGOSACCHARIDE FRUCTANOTRANSFERASE-RELATED"/>
    <property type="match status" value="1"/>
</dbReference>
<proteinExistence type="predicted"/>
<dbReference type="Pfam" id="PF07583">
    <property type="entry name" value="PSCyt2"/>
    <property type="match status" value="1"/>
</dbReference>
<sequence>MALFPPDRFWGRLMRWLSCLAILVLANAGRAADPKIDTEHFEKTVRPLLVARCQKCHNGEKTKGGLDLSTKTGFLTGGDTGPSFDKQHPEKSKLLDVVRYDGEMKMPPSGKLPEAEIAILTAWVKADAPWPDDKGTVAVGPKGFDVQALAAKHWSFQPIKLGDGRSIDDYIRAKLSEAKLPPAKPAEPGKLLRRVTFDLIGLPPSPEEIEAFQKAYSRDPKAAFAEVVDRLLASPRYGERWGRHWLDLARYAETRGHEFDFEIPDAWRYRDYVIRAFNDNLPYDRFVQEQMAGDLLPPRWNAKERWNEALIATGFWHLGEGVHSPVDVRLDEANRVDNQIDVFGKTFLGLTVSCSRCHDHKFDPIPTADYYSLYGILGSSRYSHCSIDDPAEKEAVLKELTALRPQPPAEPFPKGEPTAWEKQSRLFEDFHAGWQDRWFATGPAFRTGEAYPHSGRESANLTGALRSPTFKIDSKYLSVRVAGKKAQLRLILNNLQLIQDPIYGGLKRTIDHGDRFLWATFDLSMWPGQAAYLELLDDGPGYAAIKEVRFADSHPPTNEPNESCSLPPTVPQDNSRIAQLEAKLAAPPRRAPVMFDGNGLNENIFIRGGHKTPGPAVERRFLEVFAGKDAKSPSTGSGRLQLAESLTDMKNPLVARVFVNRVWQHHFGVGLVASPDDFGKQGQPPTHPELLDALAAEFIRDGWNVKNLHRRVLLTATYQQSATPDPTTAALAATVDPLNKLLHRANVQRLEAEAIRDAMLSVSGRLDPTMGGPGVLPHLTEFEVGRGKPGGHGPVDGNGRRSVYLQVRRNFINPFFSAFDYPTPFTAIGRRSVSNVPAQALSMLNNPFVVAEAERWAKTTLKQPNQTPAERVDRMYREAFGRAVTADERAAAVAFVGEQSTSLGEPRAWAELAHALFNAKEFLFIE</sequence>
<evidence type="ECO:0000256" key="1">
    <source>
        <dbReference type="ARBA" id="ARBA00022617"/>
    </source>
</evidence>
<dbReference type="KEGG" id="lrs:PX52LOC_04244"/>
<evidence type="ECO:0000313" key="9">
    <source>
        <dbReference type="Proteomes" id="UP000324974"/>
    </source>
</evidence>
<dbReference type="Proteomes" id="UP000324974">
    <property type="component" value="Chromosome"/>
</dbReference>
<dbReference type="GO" id="GO:0020037">
    <property type="term" value="F:heme binding"/>
    <property type="evidence" value="ECO:0007669"/>
    <property type="project" value="InterPro"/>
</dbReference>
<dbReference type="InterPro" id="IPR009056">
    <property type="entry name" value="Cyt_c-like_dom"/>
</dbReference>
<keyword evidence="2 4" id="KW-0479">Metal-binding</keyword>
<dbReference type="InterPro" id="IPR022655">
    <property type="entry name" value="DUF1553"/>
</dbReference>
<reference evidence="9" key="1">
    <citation type="submission" date="2019-08" db="EMBL/GenBank/DDBJ databases">
        <title>Limnoglobus roseus gen. nov., sp. nov., a novel freshwater planctomycete with a giant genome from the family Gemmataceae.</title>
        <authorList>
            <person name="Kulichevskaya I.S."/>
            <person name="Naumoff D.G."/>
            <person name="Miroshnikov K."/>
            <person name="Ivanova A."/>
            <person name="Philippov D.A."/>
            <person name="Hakobyan A."/>
            <person name="Rijpstra I.C."/>
            <person name="Sinninghe Damste J.S."/>
            <person name="Liesack W."/>
            <person name="Dedysh S.N."/>
        </authorList>
    </citation>
    <scope>NUCLEOTIDE SEQUENCE [LARGE SCALE GENOMIC DNA]</scope>
    <source>
        <strain evidence="9">PX52</strain>
    </source>
</reference>
<dbReference type="InterPro" id="IPR036909">
    <property type="entry name" value="Cyt_c-like_dom_sf"/>
</dbReference>
<dbReference type="Pfam" id="PF07635">
    <property type="entry name" value="PSCyt1"/>
    <property type="match status" value="1"/>
</dbReference>
<feature type="domain" description="Cytochrome c" evidence="7">
    <location>
        <begin position="32"/>
        <end position="128"/>
    </location>
</feature>
<evidence type="ECO:0000256" key="2">
    <source>
        <dbReference type="ARBA" id="ARBA00022723"/>
    </source>
</evidence>
<keyword evidence="3 4" id="KW-0408">Iron</keyword>
<dbReference type="GO" id="GO:0046872">
    <property type="term" value="F:metal ion binding"/>
    <property type="evidence" value="ECO:0007669"/>
    <property type="project" value="UniProtKB-KW"/>
</dbReference>
<evidence type="ECO:0000259" key="7">
    <source>
        <dbReference type="PROSITE" id="PS51007"/>
    </source>
</evidence>
<protein>
    <recommendedName>
        <fullName evidence="7">Cytochrome c domain-containing protein</fullName>
    </recommendedName>
</protein>
<evidence type="ECO:0000256" key="4">
    <source>
        <dbReference type="PROSITE-ProRule" id="PRU00433"/>
    </source>
</evidence>
<dbReference type="InterPro" id="IPR011429">
    <property type="entry name" value="Cyt_c_Planctomycete-type"/>
</dbReference>
<feature type="region of interest" description="Disordered" evidence="5">
    <location>
        <begin position="552"/>
        <end position="572"/>
    </location>
</feature>
<name>A0A5C1AD87_9BACT</name>
<accession>A0A5C1AD87</accession>
<feature type="chain" id="PRO_5022674644" description="Cytochrome c domain-containing protein" evidence="6">
    <location>
        <begin position="32"/>
        <end position="926"/>
    </location>
</feature>
<dbReference type="OrthoDB" id="127107at2"/>
<dbReference type="PROSITE" id="PS51007">
    <property type="entry name" value="CYTC"/>
    <property type="match status" value="1"/>
</dbReference>
<gene>
    <name evidence="8" type="ORF">PX52LOC_04244</name>
</gene>
<dbReference type="EMBL" id="CP042425">
    <property type="protein sequence ID" value="QEL17261.1"/>
    <property type="molecule type" value="Genomic_DNA"/>
</dbReference>
<evidence type="ECO:0000313" key="8">
    <source>
        <dbReference type="EMBL" id="QEL17261.1"/>
    </source>
</evidence>
<feature type="compositionally biased region" description="Polar residues" evidence="5">
    <location>
        <begin position="555"/>
        <end position="572"/>
    </location>
</feature>
<dbReference type="AlphaFoldDB" id="A0A5C1AD87"/>
<keyword evidence="9" id="KW-1185">Reference proteome</keyword>
<evidence type="ECO:0000256" key="6">
    <source>
        <dbReference type="SAM" id="SignalP"/>
    </source>
</evidence>
<keyword evidence="6" id="KW-0732">Signal</keyword>
<evidence type="ECO:0000256" key="3">
    <source>
        <dbReference type="ARBA" id="ARBA00023004"/>
    </source>
</evidence>
<organism evidence="8 9">
    <name type="scientific">Limnoglobus roseus</name>
    <dbReference type="NCBI Taxonomy" id="2598579"/>
    <lineage>
        <taxon>Bacteria</taxon>
        <taxon>Pseudomonadati</taxon>
        <taxon>Planctomycetota</taxon>
        <taxon>Planctomycetia</taxon>
        <taxon>Gemmatales</taxon>
        <taxon>Gemmataceae</taxon>
        <taxon>Limnoglobus</taxon>
    </lineage>
</organism>
<evidence type="ECO:0000256" key="5">
    <source>
        <dbReference type="SAM" id="MobiDB-lite"/>
    </source>
</evidence>
<dbReference type="GO" id="GO:0009055">
    <property type="term" value="F:electron transfer activity"/>
    <property type="evidence" value="ECO:0007669"/>
    <property type="project" value="InterPro"/>
</dbReference>
<feature type="signal peptide" evidence="6">
    <location>
        <begin position="1"/>
        <end position="31"/>
    </location>
</feature>
<dbReference type="InterPro" id="IPR011444">
    <property type="entry name" value="DUF1549"/>
</dbReference>
<dbReference type="SUPFAM" id="SSF46626">
    <property type="entry name" value="Cytochrome c"/>
    <property type="match status" value="1"/>
</dbReference>
<dbReference type="PANTHER" id="PTHR35889:SF3">
    <property type="entry name" value="F-BOX DOMAIN-CONTAINING PROTEIN"/>
    <property type="match status" value="1"/>
</dbReference>
<keyword evidence="1 4" id="KW-0349">Heme</keyword>